<sequence>MMTRTITAMFSDRTAADAAIRQLIHDLDLGSDQVRVHTAETATSGSASTSAGADTGFWASLKDLFVPDEDRATYAEGIRRGQFVVSADVEEGMLDHAMDILENNGAVDLDTQEAEWRQSG</sequence>
<evidence type="ECO:0008006" key="3">
    <source>
        <dbReference type="Google" id="ProtNLM"/>
    </source>
</evidence>
<evidence type="ECO:0000313" key="2">
    <source>
        <dbReference type="Proteomes" id="UP000580654"/>
    </source>
</evidence>
<reference evidence="1 2" key="1">
    <citation type="submission" date="2020-08" db="EMBL/GenBank/DDBJ databases">
        <title>Genomic Encyclopedia of Type Strains, Phase IV (KMG-IV): sequencing the most valuable type-strain genomes for metagenomic binning, comparative biology and taxonomic classification.</title>
        <authorList>
            <person name="Goeker M."/>
        </authorList>
    </citation>
    <scope>NUCLEOTIDE SEQUENCE [LARGE SCALE GENOMIC DNA]</scope>
    <source>
        <strain evidence="1 2">DSM 25622</strain>
    </source>
</reference>
<dbReference type="AlphaFoldDB" id="A0A840Y7C9"/>
<keyword evidence="2" id="KW-1185">Reference proteome</keyword>
<proteinExistence type="predicted"/>
<comment type="caution">
    <text evidence="1">The sequence shown here is derived from an EMBL/GenBank/DDBJ whole genome shotgun (WGS) entry which is preliminary data.</text>
</comment>
<organism evidence="1 2">
    <name type="scientific">Muricoccus pecuniae</name>
    <dbReference type="NCBI Taxonomy" id="693023"/>
    <lineage>
        <taxon>Bacteria</taxon>
        <taxon>Pseudomonadati</taxon>
        <taxon>Pseudomonadota</taxon>
        <taxon>Alphaproteobacteria</taxon>
        <taxon>Acetobacterales</taxon>
        <taxon>Roseomonadaceae</taxon>
        <taxon>Muricoccus</taxon>
    </lineage>
</organism>
<accession>A0A840Y7C9</accession>
<feature type="non-terminal residue" evidence="1">
    <location>
        <position position="120"/>
    </location>
</feature>
<name>A0A840Y7C9_9PROT</name>
<evidence type="ECO:0000313" key="1">
    <source>
        <dbReference type="EMBL" id="MBB5696645.1"/>
    </source>
</evidence>
<dbReference type="Proteomes" id="UP000580654">
    <property type="component" value="Unassembled WGS sequence"/>
</dbReference>
<gene>
    <name evidence="1" type="ORF">FHS87_004719</name>
</gene>
<dbReference type="EMBL" id="JACIJD010000077">
    <property type="protein sequence ID" value="MBB5696645.1"/>
    <property type="molecule type" value="Genomic_DNA"/>
</dbReference>
<protein>
    <recommendedName>
        <fullName evidence="3">General stress protein 17M-like domain-containing protein</fullName>
    </recommendedName>
</protein>